<evidence type="ECO:0000313" key="3">
    <source>
        <dbReference type="Proteomes" id="UP000595895"/>
    </source>
</evidence>
<accession>A0A7T7MCG6</accession>
<gene>
    <name evidence="2" type="ORF">JG540_04895</name>
</gene>
<name>A0A7T7MCG6_9ACTO</name>
<dbReference type="Pfam" id="PF02699">
    <property type="entry name" value="YajC"/>
    <property type="match status" value="1"/>
</dbReference>
<protein>
    <submittedName>
        <fullName evidence="2">Preprotein translocase subunit YajC</fullName>
    </submittedName>
</protein>
<dbReference type="AlphaFoldDB" id="A0A7T7MCG6"/>
<dbReference type="Proteomes" id="UP000595895">
    <property type="component" value="Chromosome"/>
</dbReference>
<organism evidence="2 3">
    <name type="scientific">Actinomyces weissii</name>
    <dbReference type="NCBI Taxonomy" id="675090"/>
    <lineage>
        <taxon>Bacteria</taxon>
        <taxon>Bacillati</taxon>
        <taxon>Actinomycetota</taxon>
        <taxon>Actinomycetes</taxon>
        <taxon>Actinomycetales</taxon>
        <taxon>Actinomycetaceae</taxon>
        <taxon>Actinomyces</taxon>
    </lineage>
</organism>
<dbReference type="SMART" id="SM01323">
    <property type="entry name" value="YajC"/>
    <property type="match status" value="1"/>
</dbReference>
<dbReference type="EMBL" id="CP066802">
    <property type="protein sequence ID" value="QQM68342.1"/>
    <property type="molecule type" value="Genomic_DNA"/>
</dbReference>
<dbReference type="KEGG" id="awe:JG540_04895"/>
<keyword evidence="3" id="KW-1185">Reference proteome</keyword>
<dbReference type="InterPro" id="IPR003849">
    <property type="entry name" value="Preprotein_translocase_YajC"/>
</dbReference>
<evidence type="ECO:0000256" key="1">
    <source>
        <dbReference type="SAM" id="MobiDB-lite"/>
    </source>
</evidence>
<proteinExistence type="predicted"/>
<reference evidence="2 3" key="1">
    <citation type="submission" date="2020-12" db="EMBL/GenBank/DDBJ databases">
        <authorList>
            <person name="Zhou J."/>
        </authorList>
    </citation>
    <scope>NUCLEOTIDE SEQUENCE [LARGE SCALE GENOMIC DNA]</scope>
    <source>
        <strain evidence="2 3">CCUG 61299</strain>
    </source>
</reference>
<feature type="region of interest" description="Disordered" evidence="1">
    <location>
        <begin position="81"/>
        <end position="111"/>
    </location>
</feature>
<sequence length="111" mass="12316">MLVVMGGGFFLMTRMAKRQQEKMQAEQDRRLQEALVPGTWVRTHSGFYGKLVEVDGDVVTLATPLGDETLWHKRALLGAEQPPFAAAEEEETSSLEQADVPKDTEADEPQA</sequence>
<evidence type="ECO:0000313" key="2">
    <source>
        <dbReference type="EMBL" id="QQM68342.1"/>
    </source>
</evidence>